<protein>
    <submittedName>
        <fullName evidence="1">ParB-like nuclease domain-containing protein</fullName>
    </submittedName>
</protein>
<name>A0A9D9IE68_9SPIO</name>
<proteinExistence type="predicted"/>
<dbReference type="AlphaFoldDB" id="A0A9D9IE68"/>
<gene>
    <name evidence="1" type="ORF">IAA72_10215</name>
</gene>
<reference evidence="1" key="1">
    <citation type="submission" date="2020-10" db="EMBL/GenBank/DDBJ databases">
        <authorList>
            <person name="Gilroy R."/>
        </authorList>
    </citation>
    <scope>NUCLEOTIDE SEQUENCE</scope>
    <source>
        <strain evidence="1">14700</strain>
    </source>
</reference>
<evidence type="ECO:0000313" key="1">
    <source>
        <dbReference type="EMBL" id="MBO8470139.1"/>
    </source>
</evidence>
<sequence>MRYWVDKTMAIDSAALEDFSRAKRKAKFQSILSALSWKNSDLMSFYEVTSIIKPKSETYLGMQTIPVAKIIGSEGRYHDFSSAFFPKREMLKNRWCSVDSAVLNDVILPPISVYSLGGYYFVRDGNHRVSVAKAQGVEYIDAEVVELDSEIPLSPDMSMKELKEKVVDYERNTFIAQYKPSYLPMGDIVFTSPGSYPEMVNHILVHKYYINQNLDHEITFEEAAESWYKNVYSPIVQEIRAEHLLSAFPGQTEGDMYMWIVRKWDEYKKSDSTMSAAEAVRKAGKEKGSDFLHLLGRYAKYYLSKLSRA</sequence>
<accession>A0A9D9IE68</accession>
<dbReference type="SUPFAM" id="SSF110849">
    <property type="entry name" value="ParB/Sulfiredoxin"/>
    <property type="match status" value="1"/>
</dbReference>
<reference evidence="1" key="2">
    <citation type="journal article" date="2021" name="PeerJ">
        <title>Extensive microbial diversity within the chicken gut microbiome revealed by metagenomics and culture.</title>
        <authorList>
            <person name="Gilroy R."/>
            <person name="Ravi A."/>
            <person name="Getino M."/>
            <person name="Pursley I."/>
            <person name="Horton D.L."/>
            <person name="Alikhan N.F."/>
            <person name="Baker D."/>
            <person name="Gharbi K."/>
            <person name="Hall N."/>
            <person name="Watson M."/>
            <person name="Adriaenssens E.M."/>
            <person name="Foster-Nyarko E."/>
            <person name="Jarju S."/>
            <person name="Secka A."/>
            <person name="Antonio M."/>
            <person name="Oren A."/>
            <person name="Chaudhuri R.R."/>
            <person name="La Ragione R."/>
            <person name="Hildebrand F."/>
            <person name="Pallen M.J."/>
        </authorList>
    </citation>
    <scope>NUCLEOTIDE SEQUENCE</scope>
    <source>
        <strain evidence="1">14700</strain>
    </source>
</reference>
<comment type="caution">
    <text evidence="1">The sequence shown here is derived from an EMBL/GenBank/DDBJ whole genome shotgun (WGS) entry which is preliminary data.</text>
</comment>
<organism evidence="1 2">
    <name type="scientific">Candidatus Ornithospirochaeta stercoravium</name>
    <dbReference type="NCBI Taxonomy" id="2840897"/>
    <lineage>
        <taxon>Bacteria</taxon>
        <taxon>Pseudomonadati</taxon>
        <taxon>Spirochaetota</taxon>
        <taxon>Spirochaetia</taxon>
        <taxon>Spirochaetales</taxon>
        <taxon>Spirochaetaceae</taxon>
        <taxon>Spirochaetaceae incertae sedis</taxon>
        <taxon>Candidatus Ornithospirochaeta</taxon>
    </lineage>
</organism>
<dbReference type="Proteomes" id="UP000810292">
    <property type="component" value="Unassembled WGS sequence"/>
</dbReference>
<dbReference type="EMBL" id="JADIMF010000163">
    <property type="protein sequence ID" value="MBO8470139.1"/>
    <property type="molecule type" value="Genomic_DNA"/>
</dbReference>
<dbReference type="Gene3D" id="3.90.1530.10">
    <property type="entry name" value="Conserved hypothetical protein from pyrococcus furiosus pfu- 392566-001, ParB domain"/>
    <property type="match status" value="1"/>
</dbReference>
<dbReference type="InterPro" id="IPR036086">
    <property type="entry name" value="ParB/Sulfiredoxin_sf"/>
</dbReference>
<evidence type="ECO:0000313" key="2">
    <source>
        <dbReference type="Proteomes" id="UP000810292"/>
    </source>
</evidence>